<evidence type="ECO:0000256" key="2">
    <source>
        <dbReference type="SAM" id="Phobius"/>
    </source>
</evidence>
<feature type="transmembrane region" description="Helical" evidence="2">
    <location>
        <begin position="6"/>
        <end position="26"/>
    </location>
</feature>
<name>A0A2S5RG04_9MOLU</name>
<protein>
    <submittedName>
        <fullName evidence="3">Uncharacterized protein</fullName>
    </submittedName>
</protein>
<keyword evidence="2" id="KW-0812">Transmembrane</keyword>
<keyword evidence="2" id="KW-0472">Membrane</keyword>
<dbReference type="RefSeq" id="WP_104208081.1">
    <property type="nucleotide sequence ID" value="NZ_PHNF01000002.1"/>
</dbReference>
<comment type="caution">
    <text evidence="3">The sequence shown here is derived from an EMBL/GenBank/DDBJ whole genome shotgun (WGS) entry which is preliminary data.</text>
</comment>
<reference evidence="3 4" key="1">
    <citation type="submission" date="2017-11" db="EMBL/GenBank/DDBJ databases">
        <title>Genome sequence of Mesoplasma corruscae ELCA-2 (ATCC 49579).</title>
        <authorList>
            <person name="Lo W.-S."/>
            <person name="Kuo C.-H."/>
        </authorList>
    </citation>
    <scope>NUCLEOTIDE SEQUENCE [LARGE SCALE GENOMIC DNA]</scope>
    <source>
        <strain evidence="3 4">ELCA-2</strain>
    </source>
</reference>
<dbReference type="EMBL" id="PHNF01000002">
    <property type="protein sequence ID" value="PPE06240.1"/>
    <property type="molecule type" value="Genomic_DNA"/>
</dbReference>
<sequence length="205" mass="23971">MGGSAGLIVLLIMIIVVIAFVVITTITGRKAAKKEKAQRYKAVRDEIKTFIAKTENKKNIRVEFTKVFARKGPEYKYRDVFDVIIELIEPKTQKLIEKRAYEVEGITQKVDKKNYTTSWIVNNKLDLQATEQRVAIGQKEIKLSREEIKAMKTADRLKERELAKYEKDEIKKIREIQKHHKKDQPITKTTENKQKFVPVRARRDK</sequence>
<organism evidence="3 4">
    <name type="scientific">Mesoplasma corruscae</name>
    <dbReference type="NCBI Taxonomy" id="216874"/>
    <lineage>
        <taxon>Bacteria</taxon>
        <taxon>Bacillati</taxon>
        <taxon>Mycoplasmatota</taxon>
        <taxon>Mollicutes</taxon>
        <taxon>Entomoplasmatales</taxon>
        <taxon>Entomoplasmataceae</taxon>
        <taxon>Mesoplasma</taxon>
    </lineage>
</organism>
<keyword evidence="4" id="KW-1185">Reference proteome</keyword>
<dbReference type="AlphaFoldDB" id="A0A2S5RG04"/>
<evidence type="ECO:0000313" key="3">
    <source>
        <dbReference type="EMBL" id="PPE06240.1"/>
    </source>
</evidence>
<keyword evidence="2" id="KW-1133">Transmembrane helix</keyword>
<dbReference type="OrthoDB" id="398824at2"/>
<evidence type="ECO:0000256" key="1">
    <source>
        <dbReference type="SAM" id="MobiDB-lite"/>
    </source>
</evidence>
<dbReference type="Proteomes" id="UP000239785">
    <property type="component" value="Unassembled WGS sequence"/>
</dbReference>
<evidence type="ECO:0000313" key="4">
    <source>
        <dbReference type="Proteomes" id="UP000239785"/>
    </source>
</evidence>
<accession>A0A2S5RG04</accession>
<feature type="region of interest" description="Disordered" evidence="1">
    <location>
        <begin position="178"/>
        <end position="205"/>
    </location>
</feature>
<gene>
    <name evidence="3" type="ORF">MCORR_v1c05440</name>
</gene>
<proteinExistence type="predicted"/>